<gene>
    <name evidence="2" type="ORF">MFP26_17995</name>
</gene>
<organism evidence="2 3">
    <name type="scientific">Brenneria tiliae</name>
    <dbReference type="NCBI Taxonomy" id="2914984"/>
    <lineage>
        <taxon>Bacteria</taxon>
        <taxon>Pseudomonadati</taxon>
        <taxon>Pseudomonadota</taxon>
        <taxon>Gammaproteobacteria</taxon>
        <taxon>Enterobacterales</taxon>
        <taxon>Pectobacteriaceae</taxon>
        <taxon>Brenneria</taxon>
    </lineage>
</organism>
<feature type="region of interest" description="Disordered" evidence="1">
    <location>
        <begin position="1"/>
        <end position="27"/>
    </location>
</feature>
<protein>
    <submittedName>
        <fullName evidence="2">Uncharacterized protein</fullName>
    </submittedName>
</protein>
<dbReference type="Proteomes" id="UP001203069">
    <property type="component" value="Unassembled WGS sequence"/>
</dbReference>
<proteinExistence type="predicted"/>
<keyword evidence="3" id="KW-1185">Reference proteome</keyword>
<evidence type="ECO:0000256" key="1">
    <source>
        <dbReference type="SAM" id="MobiDB-lite"/>
    </source>
</evidence>
<dbReference type="EMBL" id="JAKPBZ010000114">
    <property type="protein sequence ID" value="MCL2894572.1"/>
    <property type="molecule type" value="Genomic_DNA"/>
</dbReference>
<name>A0ABT0MYB7_9GAMM</name>
<evidence type="ECO:0000313" key="3">
    <source>
        <dbReference type="Proteomes" id="UP001203069"/>
    </source>
</evidence>
<comment type="caution">
    <text evidence="2">The sequence shown here is derived from an EMBL/GenBank/DDBJ whole genome shotgun (WGS) entry which is preliminary data.</text>
</comment>
<evidence type="ECO:0000313" key="2">
    <source>
        <dbReference type="EMBL" id="MCL2894572.1"/>
    </source>
</evidence>
<accession>A0ABT0MYB7</accession>
<reference evidence="2 3" key="1">
    <citation type="submission" date="2022-02" db="EMBL/GenBank/DDBJ databases">
        <title>Description of Brenneria tiliae sp. nov. isolated from symptomatic Tilia x moltkei and Tilia x europaea trees in the UK.</title>
        <authorList>
            <person name="Kile H."/>
        </authorList>
    </citation>
    <scope>NUCLEOTIDE SEQUENCE [LARGE SCALE GENOMIC DNA]</scope>
    <source>
        <strain evidence="2 3">MC1SB4.1</strain>
    </source>
</reference>
<sequence length="54" mass="5662">MRVRAGLRPDEQGCDVGGNPNTPTAILPASSFSQAAAPNSCLVALKRCDQQSDF</sequence>
<dbReference type="RefSeq" id="WP_249245703.1">
    <property type="nucleotide sequence ID" value="NZ_JAKPBZ010000114.1"/>
</dbReference>